<dbReference type="AlphaFoldDB" id="A0A2N0NNZ0"/>
<dbReference type="InterPro" id="IPR035979">
    <property type="entry name" value="RBD_domain_sf"/>
</dbReference>
<dbReference type="InterPro" id="IPR012677">
    <property type="entry name" value="Nucleotide-bd_a/b_plait_sf"/>
</dbReference>
<evidence type="ECO:0000313" key="3">
    <source>
        <dbReference type="Proteomes" id="UP000232722"/>
    </source>
</evidence>
<feature type="region of interest" description="Disordered" evidence="1">
    <location>
        <begin position="1"/>
        <end position="44"/>
    </location>
</feature>
<dbReference type="Proteomes" id="UP000232722">
    <property type="component" value="Unassembled WGS sequence"/>
</dbReference>
<feature type="compositionally biased region" description="Low complexity" evidence="1">
    <location>
        <begin position="386"/>
        <end position="398"/>
    </location>
</feature>
<feature type="compositionally biased region" description="Basic and acidic residues" evidence="1">
    <location>
        <begin position="371"/>
        <end position="385"/>
    </location>
</feature>
<organism evidence="2 3">
    <name type="scientific">Rhizophagus irregularis</name>
    <dbReference type="NCBI Taxonomy" id="588596"/>
    <lineage>
        <taxon>Eukaryota</taxon>
        <taxon>Fungi</taxon>
        <taxon>Fungi incertae sedis</taxon>
        <taxon>Mucoromycota</taxon>
        <taxon>Glomeromycotina</taxon>
        <taxon>Glomeromycetes</taxon>
        <taxon>Glomerales</taxon>
        <taxon>Glomeraceae</taxon>
        <taxon>Rhizophagus</taxon>
    </lineage>
</organism>
<name>A0A2N0NNZ0_9GLOM</name>
<dbReference type="VEuPathDB" id="FungiDB:RhiirFUN_018136"/>
<sequence length="521" mass="58808">MSNNYAKRGCRSYNPNSKKASRQEQKNNNNSDNSSSDGENTVQQKCNRTITENSMDEDYCRRIHAYIFKQKQATAPNASPNLETSGAPSGDHISNPVVTLSITRDDFQAAVALNAASKTLKKFTTNKALIEAVNNLFLEIYESYTGKFPDLVFHAHDPRQLRSNEDLWAIQVTDIPFFIKKDNLMAYFKKFGNITFCRLFSRFNAKAIYCFSTCLQITLCYYSVDQKAAHRQFVATLTQLPPNVKDINLAPLTRKLGTKAVNVPLFLNSYKSKRWAYVTFNSQETMDATMEQTVSFQDKMLSWSSSNNSNKLYHRCGKLSCTPNFCSLKQSKGRTRTRDLVAKLKKCFNINKSHHFNSNANLHSRSQSHFKSRDRSASTLRRDNNNTKINSNNTNNQIITNANTSHHARRNSKEHSVSFSSFSCSIACPLPCQTPNSALSPDNANNILNLLRELQCEVANFHKRISALELADQQMTQIESHLGLDSFSKPIEPDLDLMQEDAPISHVLLNIQPSAKSSSSS</sequence>
<accession>A0A2N0NNZ0</accession>
<evidence type="ECO:0008006" key="4">
    <source>
        <dbReference type="Google" id="ProtNLM"/>
    </source>
</evidence>
<dbReference type="VEuPathDB" id="FungiDB:FUN_002836"/>
<reference evidence="2 3" key="2">
    <citation type="submission" date="2017-09" db="EMBL/GenBank/DDBJ databases">
        <title>Extensive intraspecific genome diversity in a model arbuscular mycorrhizal fungus.</title>
        <authorList>
            <person name="Chen E.C."/>
            <person name="Morin E."/>
            <person name="Beaudet D."/>
            <person name="Noel J."/>
            <person name="Ndikumana S."/>
            <person name="Charron P."/>
            <person name="St-Onge C."/>
            <person name="Giorgi J."/>
            <person name="Grigoriev I.V."/>
            <person name="Roux C."/>
            <person name="Martin F.M."/>
            <person name="Corradi N."/>
        </authorList>
    </citation>
    <scope>NUCLEOTIDE SEQUENCE [LARGE SCALE GENOMIC DNA]</scope>
    <source>
        <strain evidence="2 3">A5</strain>
    </source>
</reference>
<protein>
    <recommendedName>
        <fullName evidence="4">RRM domain-containing protein</fullName>
    </recommendedName>
</protein>
<evidence type="ECO:0000313" key="2">
    <source>
        <dbReference type="EMBL" id="PKB96293.1"/>
    </source>
</evidence>
<gene>
    <name evidence="2" type="ORF">RhiirA5_435072</name>
</gene>
<dbReference type="GO" id="GO:0003676">
    <property type="term" value="F:nucleic acid binding"/>
    <property type="evidence" value="ECO:0007669"/>
    <property type="project" value="InterPro"/>
</dbReference>
<evidence type="ECO:0000256" key="1">
    <source>
        <dbReference type="SAM" id="MobiDB-lite"/>
    </source>
</evidence>
<dbReference type="VEuPathDB" id="FungiDB:RhiirA1_403506"/>
<feature type="compositionally biased region" description="Low complexity" evidence="1">
    <location>
        <begin position="27"/>
        <end position="37"/>
    </location>
</feature>
<dbReference type="SUPFAM" id="SSF54928">
    <property type="entry name" value="RNA-binding domain, RBD"/>
    <property type="match status" value="1"/>
</dbReference>
<dbReference type="CDD" id="cd00590">
    <property type="entry name" value="RRM_SF"/>
    <property type="match status" value="1"/>
</dbReference>
<proteinExistence type="predicted"/>
<feature type="region of interest" description="Disordered" evidence="1">
    <location>
        <begin position="358"/>
        <end position="398"/>
    </location>
</feature>
<reference evidence="2 3" key="1">
    <citation type="submission" date="2016-04" db="EMBL/GenBank/DDBJ databases">
        <title>Genome analyses suggest a sexual origin of heterokaryosis in a supposedly ancient asexual fungus.</title>
        <authorList>
            <person name="Ropars J."/>
            <person name="Sedzielewska K."/>
            <person name="Noel J."/>
            <person name="Charron P."/>
            <person name="Farinelli L."/>
            <person name="Marton T."/>
            <person name="Kruger M."/>
            <person name="Pelin A."/>
            <person name="Brachmann A."/>
            <person name="Corradi N."/>
        </authorList>
    </citation>
    <scope>NUCLEOTIDE SEQUENCE [LARGE SCALE GENOMIC DNA]</scope>
    <source>
        <strain evidence="2 3">A5</strain>
    </source>
</reference>
<dbReference type="EMBL" id="LLXJ01003990">
    <property type="protein sequence ID" value="PKB96293.1"/>
    <property type="molecule type" value="Genomic_DNA"/>
</dbReference>
<dbReference type="Gene3D" id="3.30.70.330">
    <property type="match status" value="1"/>
</dbReference>
<comment type="caution">
    <text evidence="2">The sequence shown here is derived from an EMBL/GenBank/DDBJ whole genome shotgun (WGS) entry which is preliminary data.</text>
</comment>